<gene>
    <name evidence="14" type="ORF">ENV14_04805</name>
</gene>
<feature type="transmembrane region" description="Helical" evidence="13">
    <location>
        <begin position="186"/>
        <end position="205"/>
    </location>
</feature>
<evidence type="ECO:0000256" key="8">
    <source>
        <dbReference type="ARBA" id="ARBA00023053"/>
    </source>
</evidence>
<keyword evidence="3" id="KW-0813">Transport</keyword>
<proteinExistence type="inferred from homology"/>
<keyword evidence="6" id="KW-0769">Symport</keyword>
<dbReference type="PANTHER" id="PTHR48086:SF3">
    <property type="entry name" value="SODIUM_PROLINE SYMPORTER"/>
    <property type="match status" value="1"/>
</dbReference>
<evidence type="ECO:0000256" key="12">
    <source>
        <dbReference type="RuleBase" id="RU362091"/>
    </source>
</evidence>
<dbReference type="EMBL" id="DTFF01000042">
    <property type="protein sequence ID" value="HGI87695.1"/>
    <property type="molecule type" value="Genomic_DNA"/>
</dbReference>
<feature type="transmembrane region" description="Helical" evidence="13">
    <location>
        <begin position="159"/>
        <end position="179"/>
    </location>
</feature>
<evidence type="ECO:0000256" key="6">
    <source>
        <dbReference type="ARBA" id="ARBA00022847"/>
    </source>
</evidence>
<evidence type="ECO:0000256" key="1">
    <source>
        <dbReference type="ARBA" id="ARBA00004651"/>
    </source>
</evidence>
<keyword evidence="11" id="KW-0739">Sodium transport</keyword>
<accession>A0A7C4BCI0</accession>
<organism evidence="14">
    <name type="scientific">Ignisphaera aggregans</name>
    <dbReference type="NCBI Taxonomy" id="334771"/>
    <lineage>
        <taxon>Archaea</taxon>
        <taxon>Thermoproteota</taxon>
        <taxon>Thermoprotei</taxon>
        <taxon>Desulfurococcales</taxon>
        <taxon>Desulfurococcaceae</taxon>
        <taxon>Ignisphaera</taxon>
    </lineage>
</organism>
<comment type="caution">
    <text evidence="14">The sequence shown here is derived from an EMBL/GenBank/DDBJ whole genome shotgun (WGS) entry which is preliminary data.</text>
</comment>
<evidence type="ECO:0000256" key="3">
    <source>
        <dbReference type="ARBA" id="ARBA00022448"/>
    </source>
</evidence>
<evidence type="ECO:0000256" key="5">
    <source>
        <dbReference type="ARBA" id="ARBA00022692"/>
    </source>
</evidence>
<feature type="transmembrane region" description="Helical" evidence="13">
    <location>
        <begin position="391"/>
        <end position="409"/>
    </location>
</feature>
<comment type="subcellular location">
    <subcellularLocation>
        <location evidence="1">Cell membrane</location>
        <topology evidence="1">Multi-pass membrane protein</topology>
    </subcellularLocation>
</comment>
<evidence type="ECO:0000256" key="9">
    <source>
        <dbReference type="ARBA" id="ARBA00023065"/>
    </source>
</evidence>
<evidence type="ECO:0000256" key="2">
    <source>
        <dbReference type="ARBA" id="ARBA00006434"/>
    </source>
</evidence>
<evidence type="ECO:0000256" key="10">
    <source>
        <dbReference type="ARBA" id="ARBA00023136"/>
    </source>
</evidence>
<keyword evidence="9" id="KW-0406">Ion transport</keyword>
<feature type="transmembrane region" description="Helical" evidence="13">
    <location>
        <begin position="320"/>
        <end position="346"/>
    </location>
</feature>
<sequence length="473" mass="50767">MIAEFIATLILFFVGGSIVAVYSRRFLGAGSKEFFVGGYRVGGFLSAMTYAATTYSTFMMIGLAGLTFATGVAALGFELAYLASTVLLLSTVGVFVWRMARERGWVSPTDMLAELYNSRVLGVAIAVLYLFALVPYTSAQLKGVGEVFASIGIGFEVGVLFAVFITALWTGIAGLWSIATTDAYQGAWMLLSSIAALLWLYAFLLPSSGIDATKFTELLTKGQNLLSFTWSPQMFIGMTLPWLFFALTNPQVVQRLYIPRDEKAFKRMIKYFSMYGFAYTLICVMLGLGYRAYLSGLDMVQQFAGNRDAVAPYVLSKAHAILTATVFTSIIAAAISTANSIALSVASAISRELYEKAVTSPREKKSVAIANIVATAILVMAAAFALLKVGYVAELSVASSAYLLPLAPIKLAALFKKRKNVWEALASLALGEGVAVYSTLRYGPAKILSSPLALGVPTPAWILVASATPLLLP</sequence>
<feature type="transmembrane region" description="Helical" evidence="13">
    <location>
        <begin position="120"/>
        <end position="139"/>
    </location>
</feature>
<evidence type="ECO:0000256" key="11">
    <source>
        <dbReference type="ARBA" id="ARBA00023201"/>
    </source>
</evidence>
<evidence type="ECO:0000256" key="4">
    <source>
        <dbReference type="ARBA" id="ARBA00022475"/>
    </source>
</evidence>
<feature type="transmembrane region" description="Helical" evidence="13">
    <location>
        <begin position="44"/>
        <end position="73"/>
    </location>
</feature>
<dbReference type="InterPro" id="IPR050277">
    <property type="entry name" value="Sodium:Solute_Symporter"/>
</dbReference>
<dbReference type="CDD" id="cd10322">
    <property type="entry name" value="SLC5sbd"/>
    <property type="match status" value="1"/>
</dbReference>
<evidence type="ECO:0000256" key="7">
    <source>
        <dbReference type="ARBA" id="ARBA00022989"/>
    </source>
</evidence>
<feature type="transmembrane region" description="Helical" evidence="13">
    <location>
        <begin position="367"/>
        <end position="385"/>
    </location>
</feature>
<feature type="transmembrane region" description="Helical" evidence="13">
    <location>
        <begin position="6"/>
        <end position="23"/>
    </location>
</feature>
<protein>
    <submittedName>
        <fullName evidence="14">Sodium:solute symporter family protein</fullName>
    </submittedName>
</protein>
<dbReference type="AlphaFoldDB" id="A0A7C4BCI0"/>
<keyword evidence="8" id="KW-0915">Sodium</keyword>
<comment type="similarity">
    <text evidence="2 12">Belongs to the sodium:solute symporter (SSF) (TC 2.A.21) family.</text>
</comment>
<dbReference type="PROSITE" id="PS50283">
    <property type="entry name" value="NA_SOLUT_SYMP_3"/>
    <property type="match status" value="1"/>
</dbReference>
<dbReference type="Gene3D" id="1.20.1730.10">
    <property type="entry name" value="Sodium/glucose cotransporter"/>
    <property type="match status" value="1"/>
</dbReference>
<dbReference type="GO" id="GO:0006814">
    <property type="term" value="P:sodium ion transport"/>
    <property type="evidence" value="ECO:0007669"/>
    <property type="project" value="UniProtKB-KW"/>
</dbReference>
<dbReference type="InterPro" id="IPR038377">
    <property type="entry name" value="Na/Glc_symporter_sf"/>
</dbReference>
<evidence type="ECO:0000256" key="13">
    <source>
        <dbReference type="SAM" id="Phobius"/>
    </source>
</evidence>
<feature type="transmembrane region" description="Helical" evidence="13">
    <location>
        <begin position="225"/>
        <end position="247"/>
    </location>
</feature>
<reference evidence="14" key="1">
    <citation type="journal article" date="2020" name="mSystems">
        <title>Genome- and Community-Level Interaction Insights into Carbon Utilization and Element Cycling Functions of Hydrothermarchaeota in Hydrothermal Sediment.</title>
        <authorList>
            <person name="Zhou Z."/>
            <person name="Liu Y."/>
            <person name="Xu W."/>
            <person name="Pan J."/>
            <person name="Luo Z.H."/>
            <person name="Li M."/>
        </authorList>
    </citation>
    <scope>NUCLEOTIDE SEQUENCE [LARGE SCALE GENOMIC DNA]</scope>
    <source>
        <strain evidence="14">SpSt-732</strain>
    </source>
</reference>
<dbReference type="Pfam" id="PF00474">
    <property type="entry name" value="SSF"/>
    <property type="match status" value="1"/>
</dbReference>
<feature type="transmembrane region" description="Helical" evidence="13">
    <location>
        <begin position="268"/>
        <end position="290"/>
    </location>
</feature>
<keyword evidence="4" id="KW-1003">Cell membrane</keyword>
<dbReference type="GO" id="GO:0005886">
    <property type="term" value="C:plasma membrane"/>
    <property type="evidence" value="ECO:0007669"/>
    <property type="project" value="UniProtKB-SubCell"/>
</dbReference>
<keyword evidence="10 13" id="KW-0472">Membrane</keyword>
<keyword evidence="5 13" id="KW-0812">Transmembrane</keyword>
<evidence type="ECO:0000313" key="14">
    <source>
        <dbReference type="EMBL" id="HGI87695.1"/>
    </source>
</evidence>
<dbReference type="GO" id="GO:0015293">
    <property type="term" value="F:symporter activity"/>
    <property type="evidence" value="ECO:0007669"/>
    <property type="project" value="UniProtKB-KW"/>
</dbReference>
<dbReference type="InterPro" id="IPR001734">
    <property type="entry name" value="Na/solute_symporter"/>
</dbReference>
<feature type="transmembrane region" description="Helical" evidence="13">
    <location>
        <begin position="79"/>
        <end position="100"/>
    </location>
</feature>
<dbReference type="PANTHER" id="PTHR48086">
    <property type="entry name" value="SODIUM/PROLINE SYMPORTER-RELATED"/>
    <property type="match status" value="1"/>
</dbReference>
<keyword evidence="7 13" id="KW-1133">Transmembrane helix</keyword>
<name>A0A7C4BCI0_9CREN</name>